<accession>A0AAE1B5A9</accession>
<organism evidence="3 4">
    <name type="scientific">Elysia crispata</name>
    <name type="common">lettuce slug</name>
    <dbReference type="NCBI Taxonomy" id="231223"/>
    <lineage>
        <taxon>Eukaryota</taxon>
        <taxon>Metazoa</taxon>
        <taxon>Spiralia</taxon>
        <taxon>Lophotrochozoa</taxon>
        <taxon>Mollusca</taxon>
        <taxon>Gastropoda</taxon>
        <taxon>Heterobranchia</taxon>
        <taxon>Euthyneura</taxon>
        <taxon>Panpulmonata</taxon>
        <taxon>Sacoglossa</taxon>
        <taxon>Placobranchoidea</taxon>
        <taxon>Plakobranchidae</taxon>
        <taxon>Elysia</taxon>
    </lineage>
</organism>
<feature type="compositionally biased region" description="Polar residues" evidence="1">
    <location>
        <begin position="326"/>
        <end position="339"/>
    </location>
</feature>
<evidence type="ECO:0000313" key="3">
    <source>
        <dbReference type="EMBL" id="KAK3799450.1"/>
    </source>
</evidence>
<proteinExistence type="predicted"/>
<keyword evidence="2" id="KW-0472">Membrane</keyword>
<keyword evidence="4" id="KW-1185">Reference proteome</keyword>
<feature type="compositionally biased region" description="Basic and acidic residues" evidence="1">
    <location>
        <begin position="392"/>
        <end position="401"/>
    </location>
</feature>
<evidence type="ECO:0000256" key="2">
    <source>
        <dbReference type="SAM" id="Phobius"/>
    </source>
</evidence>
<protein>
    <submittedName>
        <fullName evidence="3">Uncharacterized protein</fullName>
    </submittedName>
</protein>
<feature type="compositionally biased region" description="Basic and acidic residues" evidence="1">
    <location>
        <begin position="211"/>
        <end position="237"/>
    </location>
</feature>
<reference evidence="3" key="1">
    <citation type="journal article" date="2023" name="G3 (Bethesda)">
        <title>A reference genome for the long-term kleptoplast-retaining sea slug Elysia crispata morphotype clarki.</title>
        <authorList>
            <person name="Eastman K.E."/>
            <person name="Pendleton A.L."/>
            <person name="Shaikh M.A."/>
            <person name="Suttiyut T."/>
            <person name="Ogas R."/>
            <person name="Tomko P."/>
            <person name="Gavelis G."/>
            <person name="Widhalm J.R."/>
            <person name="Wisecaver J.H."/>
        </authorList>
    </citation>
    <scope>NUCLEOTIDE SEQUENCE</scope>
    <source>
        <strain evidence="3">ECLA1</strain>
    </source>
</reference>
<feature type="region of interest" description="Disordered" evidence="1">
    <location>
        <begin position="377"/>
        <end position="411"/>
    </location>
</feature>
<feature type="region of interest" description="Disordered" evidence="1">
    <location>
        <begin position="110"/>
        <end position="350"/>
    </location>
</feature>
<evidence type="ECO:0000256" key="1">
    <source>
        <dbReference type="SAM" id="MobiDB-lite"/>
    </source>
</evidence>
<gene>
    <name evidence="3" type="ORF">RRG08_009991</name>
</gene>
<evidence type="ECO:0000313" key="4">
    <source>
        <dbReference type="Proteomes" id="UP001283361"/>
    </source>
</evidence>
<keyword evidence="2" id="KW-0812">Transmembrane</keyword>
<comment type="caution">
    <text evidence="3">The sequence shown here is derived from an EMBL/GenBank/DDBJ whole genome shotgun (WGS) entry which is preliminary data.</text>
</comment>
<feature type="compositionally biased region" description="Polar residues" evidence="1">
    <location>
        <begin position="303"/>
        <end position="312"/>
    </location>
</feature>
<feature type="compositionally biased region" description="Basic and acidic residues" evidence="1">
    <location>
        <begin position="110"/>
        <end position="134"/>
    </location>
</feature>
<name>A0AAE1B5A9_9GAST</name>
<keyword evidence="2" id="KW-1133">Transmembrane helix</keyword>
<dbReference type="AlphaFoldDB" id="A0AAE1B5A9"/>
<feature type="compositionally biased region" description="Low complexity" evidence="1">
    <location>
        <begin position="251"/>
        <end position="266"/>
    </location>
</feature>
<dbReference type="EMBL" id="JAWDGP010000571">
    <property type="protein sequence ID" value="KAK3799450.1"/>
    <property type="molecule type" value="Genomic_DNA"/>
</dbReference>
<sequence>MKVMTHVSSKLIRTALDVHGKLRIRLRPDVTQNDTWVGIIENTRNTDDDDIGALYYVVAVIFIYGLSIVMMIASHIRKNKQDSQLRTYLKEMSNLRKTERREKVLHKMTDLAKREKEKAEREAESKRRLQEKLRLTCSGGESGDDTESDVPTSAISCSRARQQRRPLLAAKKPTFGSTSPIGSVAAIPIKDEDEDEARDGESDAPSGIESDDVHREKVSQLSRERRTGGGGRKDSRTEGNTLGGRKDMRLSPSSYHYSPTSSTSPPFRSAGGSTTLYYTVPSDHLSPLSAETPQERTKFSFRPRSTSFNDSRQWMKPNIGCEAKSSRASSQTSTLGGQRSSASSPSASITDFRLSPLSPLCGITRYTSIHESRALGRGKACHRAATSTSDTKSSRKNEAKQPLKSKRPSSVNVDFKTTFPASFYIVDEDAVL</sequence>
<dbReference type="Proteomes" id="UP001283361">
    <property type="component" value="Unassembled WGS sequence"/>
</dbReference>
<feature type="transmembrane region" description="Helical" evidence="2">
    <location>
        <begin position="53"/>
        <end position="76"/>
    </location>
</feature>